<evidence type="ECO:0000256" key="1">
    <source>
        <dbReference type="SAM" id="MobiDB-lite"/>
    </source>
</evidence>
<dbReference type="AlphaFoldDB" id="A0A8X6SY18"/>
<sequence length="110" mass="13072">MSFLEIRRSVKRKATVIVFTKTIKITQIGSTIPDKIAFEMHRTQLFYYKSRQCSNYWEFGHSQKFCHSLIICRSCSFNHSEKECKENDEEKCESCGDDNEEKNTKKKLKF</sequence>
<name>A0A8X6SY18_NEPPI</name>
<proteinExistence type="predicted"/>
<organism evidence="2 3">
    <name type="scientific">Nephila pilipes</name>
    <name type="common">Giant wood spider</name>
    <name type="synonym">Nephila maculata</name>
    <dbReference type="NCBI Taxonomy" id="299642"/>
    <lineage>
        <taxon>Eukaryota</taxon>
        <taxon>Metazoa</taxon>
        <taxon>Ecdysozoa</taxon>
        <taxon>Arthropoda</taxon>
        <taxon>Chelicerata</taxon>
        <taxon>Arachnida</taxon>
        <taxon>Araneae</taxon>
        <taxon>Araneomorphae</taxon>
        <taxon>Entelegynae</taxon>
        <taxon>Araneoidea</taxon>
        <taxon>Nephilidae</taxon>
        <taxon>Nephila</taxon>
    </lineage>
</organism>
<gene>
    <name evidence="2" type="ORF">NPIL_584151</name>
</gene>
<comment type="caution">
    <text evidence="2">The sequence shown here is derived from an EMBL/GenBank/DDBJ whole genome shotgun (WGS) entry which is preliminary data.</text>
</comment>
<dbReference type="Proteomes" id="UP000887013">
    <property type="component" value="Unassembled WGS sequence"/>
</dbReference>
<protein>
    <submittedName>
        <fullName evidence="2">Uncharacterized protein</fullName>
    </submittedName>
</protein>
<accession>A0A8X6SY18</accession>
<keyword evidence="3" id="KW-1185">Reference proteome</keyword>
<evidence type="ECO:0000313" key="3">
    <source>
        <dbReference type="Proteomes" id="UP000887013"/>
    </source>
</evidence>
<feature type="region of interest" description="Disordered" evidence="1">
    <location>
        <begin position="90"/>
        <end position="110"/>
    </location>
</feature>
<reference evidence="2" key="1">
    <citation type="submission" date="2020-08" db="EMBL/GenBank/DDBJ databases">
        <title>Multicomponent nature underlies the extraordinary mechanical properties of spider dragline silk.</title>
        <authorList>
            <person name="Kono N."/>
            <person name="Nakamura H."/>
            <person name="Mori M."/>
            <person name="Yoshida Y."/>
            <person name="Ohtoshi R."/>
            <person name="Malay A.D."/>
            <person name="Moran D.A.P."/>
            <person name="Tomita M."/>
            <person name="Numata K."/>
            <person name="Arakawa K."/>
        </authorList>
    </citation>
    <scope>NUCLEOTIDE SEQUENCE</scope>
</reference>
<evidence type="ECO:0000313" key="2">
    <source>
        <dbReference type="EMBL" id="GFS68672.1"/>
    </source>
</evidence>
<dbReference type="EMBL" id="BMAW01095097">
    <property type="protein sequence ID" value="GFS68672.1"/>
    <property type="molecule type" value="Genomic_DNA"/>
</dbReference>
<feature type="compositionally biased region" description="Acidic residues" evidence="1">
    <location>
        <begin position="90"/>
        <end position="100"/>
    </location>
</feature>